<organism evidence="2 3">
    <name type="scientific">Psylliodes chrysocephalus</name>
    <dbReference type="NCBI Taxonomy" id="3402493"/>
    <lineage>
        <taxon>Eukaryota</taxon>
        <taxon>Metazoa</taxon>
        <taxon>Ecdysozoa</taxon>
        <taxon>Arthropoda</taxon>
        <taxon>Hexapoda</taxon>
        <taxon>Insecta</taxon>
        <taxon>Pterygota</taxon>
        <taxon>Neoptera</taxon>
        <taxon>Endopterygota</taxon>
        <taxon>Coleoptera</taxon>
        <taxon>Polyphaga</taxon>
        <taxon>Cucujiformia</taxon>
        <taxon>Chrysomeloidea</taxon>
        <taxon>Chrysomelidae</taxon>
        <taxon>Galerucinae</taxon>
        <taxon>Alticini</taxon>
        <taxon>Psylliodes</taxon>
    </lineage>
</organism>
<evidence type="ECO:0000313" key="3">
    <source>
        <dbReference type="Proteomes" id="UP001153636"/>
    </source>
</evidence>
<reference evidence="2" key="1">
    <citation type="submission" date="2022-01" db="EMBL/GenBank/DDBJ databases">
        <authorList>
            <person name="King R."/>
        </authorList>
    </citation>
    <scope>NUCLEOTIDE SEQUENCE</scope>
</reference>
<dbReference type="PANTHER" id="PTHR46704:SF9">
    <property type="entry name" value="BHLH DOMAIN-CONTAINING PROTEIN"/>
    <property type="match status" value="1"/>
</dbReference>
<accession>A0A9P0CK65</accession>
<dbReference type="PANTHER" id="PTHR46704">
    <property type="entry name" value="CXC DOMAIN-CONTAINING PROTEIN-RELATED"/>
    <property type="match status" value="1"/>
</dbReference>
<proteinExistence type="predicted"/>
<sequence length="1527" mass="174177">MASIQPFCVFCNKKTEKLNILTAERLQKCKIILEIRKANNLAMSDAKVPPKMTDFHQYHSMCYRTFTALPPKYRKCIESTSISATANITEEAGTSECSAEAISDAHEEVHEVDMEETEASSSQQDPDSVEKSSDYTCIFCQKKRKKYNGREQQLQTCLTADGVDNLLIIANEIGDEQLANRITKFSTRNELILYHKICKLNFTNTQQAQKKSNMEKTEWHVTRDIYKSAFEEVCKSLFATSIINLDPTKSLQVDSYRFENRLLKKYGKEISIVTMNGKKIVKTYSGVLIKTDLDILEEEDILNRAVLILRKYIRNIKPKRLPEDLTTDILINGECDIPQELISFYSKIISSKYPAKISKNVARTAKSFSEDLIYAATNGNIKTSKHITLGMAIKSLTNSKKIVNILHKYGHCCSYSTLEGLETEATFSATRRSVLCPEDIIPENNLCTGLAFNNFDRFVDTCTGKDTLHDTVGIMFQNIVDSSPSVPTPIENLLQNEPSTSARRRRRTFDEVTFELQPYNKKPKIRETLTPGDDSLISYDVDIKQLHLIDVAWTMSHFLKLPNIPAWVGYNSMIYQDNSVKQKISYLTTINASPTNISVVLETMRQAQQIAEECQEEFMEVTYDLAIAKVALQIQSTEKPKFNNLFVHLGSFHVMMAYFKAVGKLIDNCGITNIMENADILASGSISSFITAKHFNRCKRLHPLLYLALDNLHFESFVEQCNVELPNEIKDYLLKFSTEQSTNPTITDDELISLFDRYEQYKKQTLNGEHGKTPQFYMIYMNLISHYFMLCRSIRTGNIELFKYILPKISNLFFTFNQPNYARYTVMYHDKLMKVHETHPGLYLRLQRGSFGVKRTDKQFSRQPVDLTLEQTINADAANKLTGISHTTNSIKARQRWCKSHSIRSKIIAHIMEESGLRPDQDITADLEQSRIKKHSLQLEQCLNHIKQNMNPFAKDVDKDLLYNISTGQAVTPEIEDFLLNVETIGNEQREQFIRECSTDEERFEKVIKRNKIQNFATVAPKQKISIAGKRIAIQMQRDLFGQLFSLSLEQTLNIDKVLAYPLTPVPLALCHIDGTICKTDKSVLLKVLQKEIDSNPPERCDVIIYDGFFNIHSIKDVPSSFGNVSKKLMQVFTNNNADTVIIAFDRYVFPSIKDNEHSLRSRVQGQRFQINGPDQVRPSNFSDALKNIYFKEALIDFLIEDWANDHMAPYIGNKIIFVNYLECHKYEVHQGKVQRTSEPLLACPGHEEADTKIIFHVCQLTSDAHVTIRCSDTDILIIMLGNMKYIKSNLNISMHVGTGNNQKFINVTKLYDTLGPNLSSALPGFHAFTGCDFNSAFYRKGKKKPLQILRNSPKYIQALTDISNIPNCNLDELLVTLEGYVCRLYALTAVEDINVARVVTFTKAYGTHDDSNPLNLETRIDGALFPPCKIELQQHILRTAYIAHLWSHAHLPVPTELSPTEYGWEESNKKYLFKWFVGDQLPPTITSISNLDTNASDDIETEEDGVYNLSIDNSDNDSDQNSDDDN</sequence>
<dbReference type="EMBL" id="OV651827">
    <property type="protein sequence ID" value="CAH1103694.1"/>
    <property type="molecule type" value="Genomic_DNA"/>
</dbReference>
<feature type="region of interest" description="Disordered" evidence="1">
    <location>
        <begin position="108"/>
        <end position="130"/>
    </location>
</feature>
<dbReference type="OrthoDB" id="6781714at2759"/>
<protein>
    <submittedName>
        <fullName evidence="2">Uncharacterized protein</fullName>
    </submittedName>
</protein>
<dbReference type="Proteomes" id="UP001153636">
    <property type="component" value="Chromosome 15"/>
</dbReference>
<evidence type="ECO:0000313" key="2">
    <source>
        <dbReference type="EMBL" id="CAH1103694.1"/>
    </source>
</evidence>
<gene>
    <name evidence="2" type="ORF">PSYICH_LOCUS4922</name>
</gene>
<name>A0A9P0CK65_9CUCU</name>
<keyword evidence="3" id="KW-1185">Reference proteome</keyword>
<evidence type="ECO:0000256" key="1">
    <source>
        <dbReference type="SAM" id="MobiDB-lite"/>
    </source>
</evidence>